<evidence type="ECO:0000313" key="1">
    <source>
        <dbReference type="EMBL" id="TDL28386.1"/>
    </source>
</evidence>
<reference evidence="1 2" key="1">
    <citation type="submission" date="2018-06" db="EMBL/GenBank/DDBJ databases">
        <title>A transcriptomic atlas of mushroom development highlights an independent origin of complex multicellularity.</title>
        <authorList>
            <consortium name="DOE Joint Genome Institute"/>
            <person name="Krizsan K."/>
            <person name="Almasi E."/>
            <person name="Merenyi Z."/>
            <person name="Sahu N."/>
            <person name="Viragh M."/>
            <person name="Koszo T."/>
            <person name="Mondo S."/>
            <person name="Kiss B."/>
            <person name="Balint B."/>
            <person name="Kues U."/>
            <person name="Barry K."/>
            <person name="Hegedus J.C."/>
            <person name="Henrissat B."/>
            <person name="Johnson J."/>
            <person name="Lipzen A."/>
            <person name="Ohm R."/>
            <person name="Nagy I."/>
            <person name="Pangilinan J."/>
            <person name="Yan J."/>
            <person name="Xiong Y."/>
            <person name="Grigoriev I.V."/>
            <person name="Hibbett D.S."/>
            <person name="Nagy L.G."/>
        </authorList>
    </citation>
    <scope>NUCLEOTIDE SEQUENCE [LARGE SCALE GENOMIC DNA]</scope>
    <source>
        <strain evidence="1 2">SZMC22713</strain>
    </source>
</reference>
<dbReference type="Gene3D" id="3.90.550.10">
    <property type="entry name" value="Spore Coat Polysaccharide Biosynthesis Protein SpsA, Chain A"/>
    <property type="match status" value="1"/>
</dbReference>
<proteinExistence type="predicted"/>
<name>A0A4Y7QLZ8_9AGAM</name>
<dbReference type="InterPro" id="IPR050587">
    <property type="entry name" value="GNT1/Glycosyltrans_8"/>
</dbReference>
<dbReference type="PANTHER" id="PTHR11183">
    <property type="entry name" value="GLYCOGENIN SUBFAMILY MEMBER"/>
    <property type="match status" value="1"/>
</dbReference>
<dbReference type="InterPro" id="IPR002495">
    <property type="entry name" value="Glyco_trans_8"/>
</dbReference>
<dbReference type="Pfam" id="PF01501">
    <property type="entry name" value="Glyco_transf_8"/>
    <property type="match status" value="1"/>
</dbReference>
<dbReference type="AlphaFoldDB" id="A0A4Y7QLZ8"/>
<dbReference type="GO" id="GO:0016757">
    <property type="term" value="F:glycosyltransferase activity"/>
    <property type="evidence" value="ECO:0007669"/>
    <property type="project" value="InterPro"/>
</dbReference>
<protein>
    <submittedName>
        <fullName evidence="1">Nucleotide-diphospho-sugar transferase</fullName>
    </submittedName>
</protein>
<dbReference type="SUPFAM" id="SSF53448">
    <property type="entry name" value="Nucleotide-diphospho-sugar transferases"/>
    <property type="match status" value="1"/>
</dbReference>
<dbReference type="InterPro" id="IPR029044">
    <property type="entry name" value="Nucleotide-diphossugar_trans"/>
</dbReference>
<dbReference type="VEuPathDB" id="FungiDB:BD410DRAFT_780887"/>
<dbReference type="CDD" id="cd02537">
    <property type="entry name" value="GT8_Glycogenin"/>
    <property type="match status" value="1"/>
</dbReference>
<dbReference type="OrthoDB" id="2014201at2759"/>
<evidence type="ECO:0000313" key="2">
    <source>
        <dbReference type="Proteomes" id="UP000294933"/>
    </source>
</evidence>
<dbReference type="EMBL" id="ML170157">
    <property type="protein sequence ID" value="TDL28386.1"/>
    <property type="molecule type" value="Genomic_DNA"/>
</dbReference>
<keyword evidence="1" id="KW-0808">Transferase</keyword>
<gene>
    <name evidence="1" type="ORF">BD410DRAFT_780887</name>
</gene>
<dbReference type="STRING" id="50990.A0A4Y7QLZ8"/>
<dbReference type="Proteomes" id="UP000294933">
    <property type="component" value="Unassembled WGS sequence"/>
</dbReference>
<sequence length="307" mass="35257">MTISTKKAWVTLLTNANYLPGALVLDHTLKSVHSKYPLVVMTTPNTPSEARRLLEQRGIIVRDVDFLVVQSCSAAFKRFSDVWTKLRVFELYEYERVVMLDSDMILRKNMDELLDMYLEDGWIASAHVCACNPRKIPSYPPDWIPANCPYTNSLQPAPMSENSPGPYYSLNSGTVVLTPSKQSAQAVARFIAESSLVQNFRFPDQDLLSHVFKGKWRPLLYHYNALKTLRVVHSNLWQDDEVKCLHYILDKPWSARPGTGQAVGDYEALNQWWWDAFESLRTDFFRTSDSETARRNWELIEANVATV</sequence>
<organism evidence="1 2">
    <name type="scientific">Rickenella mellea</name>
    <dbReference type="NCBI Taxonomy" id="50990"/>
    <lineage>
        <taxon>Eukaryota</taxon>
        <taxon>Fungi</taxon>
        <taxon>Dikarya</taxon>
        <taxon>Basidiomycota</taxon>
        <taxon>Agaricomycotina</taxon>
        <taxon>Agaricomycetes</taxon>
        <taxon>Hymenochaetales</taxon>
        <taxon>Rickenellaceae</taxon>
        <taxon>Rickenella</taxon>
    </lineage>
</organism>
<keyword evidence="2" id="KW-1185">Reference proteome</keyword>
<accession>A0A4Y7QLZ8</accession>